<feature type="transmembrane region" description="Helical" evidence="1">
    <location>
        <begin position="67"/>
        <end position="85"/>
    </location>
</feature>
<gene>
    <name evidence="2" type="ORF">ENU74_03280</name>
</gene>
<reference evidence="2" key="1">
    <citation type="journal article" date="2020" name="mSystems">
        <title>Genome- and Community-Level Interaction Insights into Carbon Utilization and Element Cycling Functions of Hydrothermarchaeota in Hydrothermal Sediment.</title>
        <authorList>
            <person name="Zhou Z."/>
            <person name="Liu Y."/>
            <person name="Xu W."/>
            <person name="Pan J."/>
            <person name="Luo Z.H."/>
            <person name="Li M."/>
        </authorList>
    </citation>
    <scope>NUCLEOTIDE SEQUENCE [LARGE SCALE GENOMIC DNA]</scope>
    <source>
        <strain evidence="2">SpSt-697</strain>
    </source>
</reference>
<name>A0A7V3ZV11_UNCW3</name>
<organism evidence="2">
    <name type="scientific">candidate division WOR-3 bacterium</name>
    <dbReference type="NCBI Taxonomy" id="2052148"/>
    <lineage>
        <taxon>Bacteria</taxon>
        <taxon>Bacteria division WOR-3</taxon>
    </lineage>
</organism>
<protein>
    <submittedName>
        <fullName evidence="2">Uncharacterized protein</fullName>
    </submittedName>
</protein>
<evidence type="ECO:0000313" key="2">
    <source>
        <dbReference type="EMBL" id="HGK63598.1"/>
    </source>
</evidence>
<evidence type="ECO:0000256" key="1">
    <source>
        <dbReference type="SAM" id="Phobius"/>
    </source>
</evidence>
<keyword evidence="1" id="KW-0472">Membrane</keyword>
<proteinExistence type="predicted"/>
<feature type="transmembrane region" description="Helical" evidence="1">
    <location>
        <begin position="91"/>
        <end position="114"/>
    </location>
</feature>
<sequence length="209" mass="23860">MNISLDIWTWISAILTLFIFSFLYGDNPFYKFAEHIFVGVSVGYTIAITWHNFLYPDLILPLVKQKNFLNLIPAFLGILYFSIFFKNLSWMIRIPIGFVLGYGSGVAIPAIFQANIIRQIQGSLLTPKIFERSDLLINSLISLFGIVCTVIYFFFSREQKGLNKILAKFGIIFLMIGFGASFGFTVMARVSLLLGRLQFLLRDWLGLIK</sequence>
<feature type="transmembrane region" description="Helical" evidence="1">
    <location>
        <begin position="36"/>
        <end position="55"/>
    </location>
</feature>
<keyword evidence="1" id="KW-1133">Transmembrane helix</keyword>
<feature type="transmembrane region" description="Helical" evidence="1">
    <location>
        <begin position="7"/>
        <end position="24"/>
    </location>
</feature>
<feature type="transmembrane region" description="Helical" evidence="1">
    <location>
        <begin position="167"/>
        <end position="192"/>
    </location>
</feature>
<comment type="caution">
    <text evidence="2">The sequence shown here is derived from an EMBL/GenBank/DDBJ whole genome shotgun (WGS) entry which is preliminary data.</text>
</comment>
<feature type="transmembrane region" description="Helical" evidence="1">
    <location>
        <begin position="135"/>
        <end position="155"/>
    </location>
</feature>
<dbReference type="EMBL" id="DTDR01000086">
    <property type="protein sequence ID" value="HGK63598.1"/>
    <property type="molecule type" value="Genomic_DNA"/>
</dbReference>
<keyword evidence="1" id="KW-0812">Transmembrane</keyword>
<dbReference type="AlphaFoldDB" id="A0A7V3ZV11"/>
<accession>A0A7V3ZV11</accession>